<evidence type="ECO:0000313" key="2">
    <source>
        <dbReference type="Proteomes" id="UP000821865"/>
    </source>
</evidence>
<dbReference type="EMBL" id="CM023477">
    <property type="protein sequence ID" value="KAH7937701.1"/>
    <property type="molecule type" value="Genomic_DNA"/>
</dbReference>
<sequence length="803" mass="90387">MARLLVCAQSPGLEPPRNEGLLRKDAVLQLVPSPPFSRDDAIQNLQLNTGHEPVFQRITFPSRSSGRIEARVRTSSRCPDSSAVDCQEHLGAMASKTPASQGSAQQQKKKRHKQQQHPMMKSNKASSSTAPRDRAKKTLVAIVILLPLGFIIVIISVTLLVRWFYTLKVGTCTTPGCIEHAKALRNAMNSSVQPCSDFYSFSCGSWKPVGRHRSMIEQIFARSFRIAVEELERNANDSDLPIAQLYFQSCLAERSDTSLKEEVRKFAQFKRDLGLLWPEEWPEKSNVSVPPLKVLINLTVNWNVNLIFNVRAMPGYKGRPRALFIQRGRVNPKWSLEAAEMTRSIKEHCDYLEAPAPTPEQLKEVTDAYQAVVNATLSFTPEPSDEKKTVLKDIDEHTKSKKDKWQLYLNEMYSPDFNWQPDDVVLVQHPDILEHLRTLLDGNTDQSLRLGIAWVLLRMNLWTIVGNPRLRYKGSDIELAVRRKTACLFHVAATFGLVVATRHLRARFSQQVRGHLGSVFENVKSQYQRDFADATWIDDSVKTKLRAKMSESLDLDSLPGSAFFSNFTTGPLYKDFPKESAGSFFDNFVNIAKAFRKKLASDEFITTFSKRLGDGHVATSYSYYYNSVYFAVGALEAPLFHVDGIFAITYGSLGTLLASSMARAFDKRGIKYDKGEESLWWSSGRDAYDERFKCDLKGGASRSGHDAAPTSPLFLSVLGLRASYAAYRAAIKATRTLDIFRLKGLETYTDDQVFFMTYCLMTCAKGSTGDDCNVPVRQSDKFAYAFQCADDTPMNPSKKCTFF</sequence>
<comment type="caution">
    <text evidence="1">The sequence shown here is derived from an EMBL/GenBank/DDBJ whole genome shotgun (WGS) entry which is preliminary data.</text>
</comment>
<evidence type="ECO:0000313" key="1">
    <source>
        <dbReference type="EMBL" id="KAH7937701.1"/>
    </source>
</evidence>
<organism evidence="1 2">
    <name type="scientific">Dermacentor silvarum</name>
    <name type="common">Tick</name>
    <dbReference type="NCBI Taxonomy" id="543639"/>
    <lineage>
        <taxon>Eukaryota</taxon>
        <taxon>Metazoa</taxon>
        <taxon>Ecdysozoa</taxon>
        <taxon>Arthropoda</taxon>
        <taxon>Chelicerata</taxon>
        <taxon>Arachnida</taxon>
        <taxon>Acari</taxon>
        <taxon>Parasitiformes</taxon>
        <taxon>Ixodida</taxon>
        <taxon>Ixodoidea</taxon>
        <taxon>Ixodidae</taxon>
        <taxon>Rhipicephalinae</taxon>
        <taxon>Dermacentor</taxon>
    </lineage>
</organism>
<reference evidence="1" key="1">
    <citation type="submission" date="2020-05" db="EMBL/GenBank/DDBJ databases">
        <title>Large-scale comparative analyses of tick genomes elucidate their genetic diversity and vector capacities.</title>
        <authorList>
            <person name="Jia N."/>
            <person name="Wang J."/>
            <person name="Shi W."/>
            <person name="Du L."/>
            <person name="Sun Y."/>
            <person name="Zhan W."/>
            <person name="Jiang J."/>
            <person name="Wang Q."/>
            <person name="Zhang B."/>
            <person name="Ji P."/>
            <person name="Sakyi L.B."/>
            <person name="Cui X."/>
            <person name="Yuan T."/>
            <person name="Jiang B."/>
            <person name="Yang W."/>
            <person name="Lam T.T.-Y."/>
            <person name="Chang Q."/>
            <person name="Ding S."/>
            <person name="Wang X."/>
            <person name="Zhu J."/>
            <person name="Ruan X."/>
            <person name="Zhao L."/>
            <person name="Wei J."/>
            <person name="Que T."/>
            <person name="Du C."/>
            <person name="Cheng J."/>
            <person name="Dai P."/>
            <person name="Han X."/>
            <person name="Huang E."/>
            <person name="Gao Y."/>
            <person name="Liu J."/>
            <person name="Shao H."/>
            <person name="Ye R."/>
            <person name="Li L."/>
            <person name="Wei W."/>
            <person name="Wang X."/>
            <person name="Wang C."/>
            <person name="Yang T."/>
            <person name="Huo Q."/>
            <person name="Li W."/>
            <person name="Guo W."/>
            <person name="Chen H."/>
            <person name="Zhou L."/>
            <person name="Ni X."/>
            <person name="Tian J."/>
            <person name="Zhou Y."/>
            <person name="Sheng Y."/>
            <person name="Liu T."/>
            <person name="Pan Y."/>
            <person name="Xia L."/>
            <person name="Li J."/>
            <person name="Zhao F."/>
            <person name="Cao W."/>
        </authorList>
    </citation>
    <scope>NUCLEOTIDE SEQUENCE</scope>
    <source>
        <strain evidence="1">Dsil-2018</strain>
    </source>
</reference>
<protein>
    <submittedName>
        <fullName evidence="1">Uncharacterized protein</fullName>
    </submittedName>
</protein>
<dbReference type="Proteomes" id="UP000821865">
    <property type="component" value="Chromosome 8"/>
</dbReference>
<accession>A0ACB8CA00</accession>
<proteinExistence type="predicted"/>
<keyword evidence="2" id="KW-1185">Reference proteome</keyword>
<gene>
    <name evidence="1" type="ORF">HPB49_014833</name>
</gene>
<name>A0ACB8CA00_DERSI</name>